<evidence type="ECO:0000313" key="2">
    <source>
        <dbReference type="Proteomes" id="UP000271683"/>
    </source>
</evidence>
<name>A0A3N1GQN1_9ACTN</name>
<gene>
    <name evidence="1" type="ORF">EDD30_5497</name>
</gene>
<comment type="caution">
    <text evidence="1">The sequence shown here is derived from an EMBL/GenBank/DDBJ whole genome shotgun (WGS) entry which is preliminary data.</text>
</comment>
<accession>A0A3N1GQN1</accession>
<dbReference type="Proteomes" id="UP000271683">
    <property type="component" value="Unassembled WGS sequence"/>
</dbReference>
<organism evidence="1 2">
    <name type="scientific">Couchioplanes caeruleus</name>
    <dbReference type="NCBI Taxonomy" id="56438"/>
    <lineage>
        <taxon>Bacteria</taxon>
        <taxon>Bacillati</taxon>
        <taxon>Actinomycetota</taxon>
        <taxon>Actinomycetes</taxon>
        <taxon>Micromonosporales</taxon>
        <taxon>Micromonosporaceae</taxon>
        <taxon>Couchioplanes</taxon>
    </lineage>
</organism>
<dbReference type="AlphaFoldDB" id="A0A3N1GQN1"/>
<proteinExistence type="predicted"/>
<sequence length="31" mass="3312">MLADTVPPSRLYFPSPGTEGLAWLWPGLAPA</sequence>
<dbReference type="EMBL" id="RJKL01000001">
    <property type="protein sequence ID" value="ROP32553.1"/>
    <property type="molecule type" value="Genomic_DNA"/>
</dbReference>
<evidence type="ECO:0000313" key="1">
    <source>
        <dbReference type="EMBL" id="ROP32553.1"/>
    </source>
</evidence>
<protein>
    <submittedName>
        <fullName evidence="1">Uncharacterized protein</fullName>
    </submittedName>
</protein>
<reference evidence="1 2" key="1">
    <citation type="submission" date="2018-11" db="EMBL/GenBank/DDBJ databases">
        <title>Sequencing the genomes of 1000 actinobacteria strains.</title>
        <authorList>
            <person name="Klenk H.-P."/>
        </authorList>
    </citation>
    <scope>NUCLEOTIDE SEQUENCE [LARGE SCALE GENOMIC DNA]</scope>
    <source>
        <strain evidence="1 2">DSM 43634</strain>
    </source>
</reference>